<evidence type="ECO:0000256" key="7">
    <source>
        <dbReference type="ARBA" id="ARBA00022833"/>
    </source>
</evidence>
<comment type="subcellular location">
    <subcellularLocation>
        <location evidence="1">Cytoplasm</location>
    </subcellularLocation>
</comment>
<dbReference type="SUPFAM" id="SSF90229">
    <property type="entry name" value="CCCH zinc finger"/>
    <property type="match status" value="1"/>
</dbReference>
<dbReference type="InterPro" id="IPR057295">
    <property type="entry name" value="UNK_Znf_4"/>
</dbReference>
<feature type="region of interest" description="Disordered" evidence="10">
    <location>
        <begin position="1"/>
        <end position="42"/>
    </location>
</feature>
<evidence type="ECO:0000256" key="5">
    <source>
        <dbReference type="ARBA" id="ARBA00022737"/>
    </source>
</evidence>
<dbReference type="GO" id="GO:0005737">
    <property type="term" value="C:cytoplasm"/>
    <property type="evidence" value="ECO:0007669"/>
    <property type="project" value="UniProtKB-SubCell"/>
</dbReference>
<evidence type="ECO:0000256" key="4">
    <source>
        <dbReference type="ARBA" id="ARBA00022723"/>
    </source>
</evidence>
<comment type="caution">
    <text evidence="12">The sequence shown here is derived from an EMBL/GenBank/DDBJ whole genome shotgun (WGS) entry which is preliminary data.</text>
</comment>
<dbReference type="InterPro" id="IPR057435">
    <property type="entry name" value="Lips"/>
</dbReference>
<dbReference type="AlphaFoldDB" id="A0A833S697"/>
<keyword evidence="13" id="KW-1185">Reference proteome</keyword>
<feature type="coiled-coil region" evidence="9">
    <location>
        <begin position="775"/>
        <end position="803"/>
    </location>
</feature>
<evidence type="ECO:0000256" key="2">
    <source>
        <dbReference type="ARBA" id="ARBA00008808"/>
    </source>
</evidence>
<dbReference type="InterPro" id="IPR045234">
    <property type="entry name" value="Unkempt-like"/>
</dbReference>
<proteinExistence type="inferred from homology"/>
<comment type="similarity">
    <text evidence="2">Belongs to the unkempt family.</text>
</comment>
<feature type="compositionally biased region" description="Polar residues" evidence="10">
    <location>
        <begin position="1"/>
        <end position="28"/>
    </location>
</feature>
<feature type="zinc finger region" description="C3H1-type" evidence="8">
    <location>
        <begin position="580"/>
        <end position="608"/>
    </location>
</feature>
<dbReference type="InterPro" id="IPR040594">
    <property type="entry name" value="UNK_Znf_1"/>
</dbReference>
<dbReference type="Pfam" id="PF25228">
    <property type="entry name" value="Lips"/>
    <property type="match status" value="1"/>
</dbReference>
<keyword evidence="7 8" id="KW-0862">Zinc</keyword>
<dbReference type="Pfam" id="PF23261">
    <property type="entry name" value="zf-CCCH_11"/>
    <property type="match status" value="1"/>
</dbReference>
<protein>
    <recommendedName>
        <fullName evidence="11">C3H1-type domain-containing protein</fullName>
    </recommendedName>
</protein>
<keyword evidence="5" id="KW-0677">Repeat</keyword>
<gene>
    <name evidence="12" type="ORF">E2986_13367</name>
</gene>
<sequence>MPHNLNSASVNSANTGPNHQVYTQQPYHRQNGDGLQPEKEPVEFDTSHLRGAPAEVEALVHNIKEVAQQFLYHWRTFPIVLPPPLSTCTEGEDTLARKKHHLKDLFVAPSFDELDSVAVDSKGEPRRLTKKQLESISKRGDTGGLLTSTKIRRRTTSTSGATETRWQPWKRQIRPYSAEKLLIPLPIPHPAHIAVTIHNRDSENPIPLDSELCQNILKAIEESPGEMSTEYVSRYRGAADSSFDSVASHSSVSIETGLDKDNETQETTNIDKEGETYHWTLSNWGGGMTRRRNNSGSIKVDLASPEDVTLDTDTTRVMFTQAEKANHYTYLKEFRVEQCPLFIQRKCTQHRPFTCFNWHFMNQRRRRPVRKRDRTFNYSADNYCTKYDETTGICPDGDECPFLHRTAGDTERRYHLRYYKTCMCVHDTDTRGFCVKNGPHCAFAHGNHDLRPPVYDIKEIQALENPDSDPNSSSNGPNILDKERHLMNEDPKWQDTNYVLSNYKTEPCKRPPRLCRQGYACPQYHNSKDKRRSPRKYKYRSTPCPNVKHGEEWGEPGNCEQGDACTYCHTRTEQQFHPEIYKSTKCNDVQQAGYCPRGVFCAFAHVDLDPVCLAVFVKQNFPSLQEKLESLENPAKPPIIMYKHTNHWDRFKTGLEPADQEIVERLRKLKEEDKTTALSVDEIRRRLALLKDEDPDVRQRAINIHQVDTRTDQQKTDDLIQEYLKQLELSSSSDSVSEIQARLKSLQGISDKPREHSANDDDDDEKQVTKKLIAKALAEAELEKKYEENVDELEEMEIEEAKRTDNEEDEEPSCVMCEQTEDLQRCIGCHGDLYCPVCFEDNHDEFELKMHKREPATKRNQR</sequence>
<accession>A0A833S697</accession>
<dbReference type="InterPro" id="IPR036855">
    <property type="entry name" value="Znf_CCCH_sf"/>
</dbReference>
<feature type="domain" description="C3H1-type" evidence="11">
    <location>
        <begin position="383"/>
        <end position="407"/>
    </location>
</feature>
<dbReference type="Pfam" id="PF00642">
    <property type="entry name" value="zf-CCCH"/>
    <property type="match status" value="1"/>
</dbReference>
<dbReference type="PROSITE" id="PS50103">
    <property type="entry name" value="ZF_C3H1"/>
    <property type="match status" value="3"/>
</dbReference>
<evidence type="ECO:0000256" key="9">
    <source>
        <dbReference type="SAM" id="Coils"/>
    </source>
</evidence>
<dbReference type="Gene3D" id="4.10.1000.10">
    <property type="entry name" value="Zinc finger, CCCH-type"/>
    <property type="match status" value="2"/>
</dbReference>
<evidence type="ECO:0000256" key="3">
    <source>
        <dbReference type="ARBA" id="ARBA00022490"/>
    </source>
</evidence>
<dbReference type="SUPFAM" id="SSF57845">
    <property type="entry name" value="B-box zinc-binding domain"/>
    <property type="match status" value="1"/>
</dbReference>
<dbReference type="Pfam" id="PF25427">
    <property type="entry name" value="zf-CCCH_UNK"/>
    <property type="match status" value="1"/>
</dbReference>
<reference evidence="12" key="1">
    <citation type="submission" date="2019-11" db="EMBL/GenBank/DDBJ databases">
        <title>The nuclear and mitochondrial genomes of Frieseomelitta varia - a highly eusocial stingless bee (Meliponini) with a permanently sterile worker caste.</title>
        <authorList>
            <person name="Freitas F.C.P."/>
            <person name="Lourenco A.P."/>
            <person name="Nunes F.M.F."/>
            <person name="Paschoal A.R."/>
            <person name="Abreu F.C.P."/>
            <person name="Barbin F.O."/>
            <person name="Bataglia L."/>
            <person name="Cardoso-Junior C.A.M."/>
            <person name="Cervoni M.S."/>
            <person name="Silva S.R."/>
            <person name="Dalarmi F."/>
            <person name="Del Lama M.A."/>
            <person name="Depintor T.S."/>
            <person name="Ferreira K.M."/>
            <person name="Goria P.S."/>
            <person name="Jaskot M.C."/>
            <person name="Lago D.C."/>
            <person name="Luna-Lucena D."/>
            <person name="Moda L.M."/>
            <person name="Nascimento L."/>
            <person name="Pedrino M."/>
            <person name="Rabico F.O."/>
            <person name="Sanches F.C."/>
            <person name="Santos D.E."/>
            <person name="Santos C.G."/>
            <person name="Vieira J."/>
            <person name="Lopes T.F."/>
            <person name="Barchuk A.R."/>
            <person name="Hartfelder K."/>
            <person name="Simoes Z.L.P."/>
            <person name="Bitondi M.M.G."/>
            <person name="Pinheiro D.G."/>
        </authorList>
    </citation>
    <scope>NUCLEOTIDE SEQUENCE</scope>
    <source>
        <strain evidence="12">USP_RPSP 00005682</strain>
        <tissue evidence="12">Whole individual</tissue>
    </source>
</reference>
<organism evidence="12 13">
    <name type="scientific">Frieseomelitta varia</name>
    <dbReference type="NCBI Taxonomy" id="561572"/>
    <lineage>
        <taxon>Eukaryota</taxon>
        <taxon>Metazoa</taxon>
        <taxon>Ecdysozoa</taxon>
        <taxon>Arthropoda</taxon>
        <taxon>Hexapoda</taxon>
        <taxon>Insecta</taxon>
        <taxon>Pterygota</taxon>
        <taxon>Neoptera</taxon>
        <taxon>Endopterygota</taxon>
        <taxon>Hymenoptera</taxon>
        <taxon>Apocrita</taxon>
        <taxon>Aculeata</taxon>
        <taxon>Apoidea</taxon>
        <taxon>Anthophila</taxon>
        <taxon>Apidae</taxon>
        <taxon>Frieseomelitta</taxon>
    </lineage>
</organism>
<name>A0A833S697_9HYME</name>
<dbReference type="PANTHER" id="PTHR14493:SF50">
    <property type="entry name" value="RING FINGER PROTEIN UNKEMPT"/>
    <property type="match status" value="1"/>
</dbReference>
<feature type="zinc finger region" description="C3H1-type" evidence="8">
    <location>
        <begin position="538"/>
        <end position="572"/>
    </location>
</feature>
<evidence type="ECO:0000259" key="11">
    <source>
        <dbReference type="PROSITE" id="PS50103"/>
    </source>
</evidence>
<evidence type="ECO:0000256" key="6">
    <source>
        <dbReference type="ARBA" id="ARBA00022771"/>
    </source>
</evidence>
<keyword evidence="6 8" id="KW-0863">Zinc-finger</keyword>
<evidence type="ECO:0000256" key="10">
    <source>
        <dbReference type="SAM" id="MobiDB-lite"/>
    </source>
</evidence>
<dbReference type="EMBL" id="WNWW01000380">
    <property type="protein sequence ID" value="KAF3425495.1"/>
    <property type="molecule type" value="Genomic_DNA"/>
</dbReference>
<feature type="domain" description="C3H1-type" evidence="11">
    <location>
        <begin position="538"/>
        <end position="572"/>
    </location>
</feature>
<keyword evidence="9" id="KW-0175">Coiled coil</keyword>
<dbReference type="SMART" id="SM00356">
    <property type="entry name" value="ZnF_C3H1"/>
    <property type="match status" value="4"/>
</dbReference>
<keyword evidence="3" id="KW-0963">Cytoplasm</keyword>
<evidence type="ECO:0000256" key="1">
    <source>
        <dbReference type="ARBA" id="ARBA00004496"/>
    </source>
</evidence>
<dbReference type="Proteomes" id="UP000655588">
    <property type="component" value="Unassembled WGS sequence"/>
</dbReference>
<dbReference type="GO" id="GO:0008270">
    <property type="term" value="F:zinc ion binding"/>
    <property type="evidence" value="ECO:0007669"/>
    <property type="project" value="UniProtKB-KW"/>
</dbReference>
<dbReference type="InterPro" id="IPR000571">
    <property type="entry name" value="Znf_CCCH"/>
</dbReference>
<evidence type="ECO:0000313" key="12">
    <source>
        <dbReference type="EMBL" id="KAF3425495.1"/>
    </source>
</evidence>
<dbReference type="PANTHER" id="PTHR14493">
    <property type="entry name" value="UNKEMPT FAMILY MEMBER"/>
    <property type="match status" value="1"/>
</dbReference>
<dbReference type="Pfam" id="PF23035">
    <property type="entry name" value="zf-CCCH_UNK-like_4th"/>
    <property type="match status" value="1"/>
</dbReference>
<evidence type="ECO:0000256" key="8">
    <source>
        <dbReference type="PROSITE-ProRule" id="PRU00723"/>
    </source>
</evidence>
<dbReference type="InterPro" id="IPR057296">
    <property type="entry name" value="UNK_Znf_5"/>
</dbReference>
<dbReference type="Pfam" id="PF18384">
    <property type="entry name" value="zf_CCCH_5"/>
    <property type="match status" value="1"/>
</dbReference>
<keyword evidence="4 8" id="KW-0479">Metal-binding</keyword>
<feature type="zinc finger region" description="C3H1-type" evidence="8">
    <location>
        <begin position="383"/>
        <end position="407"/>
    </location>
</feature>
<feature type="region of interest" description="Disordered" evidence="10">
    <location>
        <begin position="745"/>
        <end position="767"/>
    </location>
</feature>
<evidence type="ECO:0000313" key="13">
    <source>
        <dbReference type="Proteomes" id="UP000655588"/>
    </source>
</evidence>
<feature type="domain" description="C3H1-type" evidence="11">
    <location>
        <begin position="580"/>
        <end position="608"/>
    </location>
</feature>